<sequence>MAETPLGGEIGRKSVERRRNRRRSAETGRTADVPRPRVRGARQAQSRSDGASVSHIESHASSQEMSAITNSGQEGVESTEAITSARDASDAAVAFGVMYDTV</sequence>
<feature type="region of interest" description="Disordered" evidence="1">
    <location>
        <begin position="1"/>
        <end position="90"/>
    </location>
</feature>
<protein>
    <submittedName>
        <fullName evidence="2">Uncharacterized protein</fullName>
    </submittedName>
</protein>
<dbReference type="AlphaFoldDB" id="M0D851"/>
<organism evidence="2 3">
    <name type="scientific">Halogeometricum pallidum JCM 14848</name>
    <dbReference type="NCBI Taxonomy" id="1227487"/>
    <lineage>
        <taxon>Archaea</taxon>
        <taxon>Methanobacteriati</taxon>
        <taxon>Methanobacteriota</taxon>
        <taxon>Stenosarchaea group</taxon>
        <taxon>Halobacteria</taxon>
        <taxon>Halobacteriales</taxon>
        <taxon>Haloferacaceae</taxon>
        <taxon>Halogeometricum</taxon>
    </lineage>
</organism>
<comment type="caution">
    <text evidence="2">The sequence shown here is derived from an EMBL/GenBank/DDBJ whole genome shotgun (WGS) entry which is preliminary data.</text>
</comment>
<accession>M0D851</accession>
<proteinExistence type="predicted"/>
<keyword evidence="3" id="KW-1185">Reference proteome</keyword>
<dbReference type="Proteomes" id="UP000011513">
    <property type="component" value="Unassembled WGS sequence"/>
</dbReference>
<evidence type="ECO:0000313" key="3">
    <source>
        <dbReference type="Proteomes" id="UP000011513"/>
    </source>
</evidence>
<dbReference type="InParanoid" id="M0D851"/>
<gene>
    <name evidence="2" type="ORF">C474_10436</name>
</gene>
<reference evidence="2 3" key="1">
    <citation type="journal article" date="2014" name="PLoS Genet.">
        <title>Phylogenetically driven sequencing of extremely halophilic archaea reveals strategies for static and dynamic osmo-response.</title>
        <authorList>
            <person name="Becker E.A."/>
            <person name="Seitzer P.M."/>
            <person name="Tritt A."/>
            <person name="Larsen D."/>
            <person name="Krusor M."/>
            <person name="Yao A.I."/>
            <person name="Wu D."/>
            <person name="Madern D."/>
            <person name="Eisen J.A."/>
            <person name="Darling A.E."/>
            <person name="Facciotti M.T."/>
        </authorList>
    </citation>
    <scope>NUCLEOTIDE SEQUENCE [LARGE SCALE GENOMIC DNA]</scope>
    <source>
        <strain evidence="2 3">JCM 14848</strain>
    </source>
</reference>
<feature type="compositionally biased region" description="Polar residues" evidence="1">
    <location>
        <begin position="59"/>
        <end position="73"/>
    </location>
</feature>
<evidence type="ECO:0000256" key="1">
    <source>
        <dbReference type="SAM" id="MobiDB-lite"/>
    </source>
</evidence>
<name>M0D851_HALPD</name>
<dbReference type="EMBL" id="AOIV01000024">
    <property type="protein sequence ID" value="ELZ30872.1"/>
    <property type="molecule type" value="Genomic_DNA"/>
</dbReference>
<evidence type="ECO:0000313" key="2">
    <source>
        <dbReference type="EMBL" id="ELZ30872.1"/>
    </source>
</evidence>